<evidence type="ECO:0000313" key="2">
    <source>
        <dbReference type="Proteomes" id="UP000270291"/>
    </source>
</evidence>
<gene>
    <name evidence="1" type="ORF">EI293_06495</name>
</gene>
<accession>A0A428KCN5</accession>
<dbReference type="Pfam" id="PF11066">
    <property type="entry name" value="DUF2867"/>
    <property type="match status" value="1"/>
</dbReference>
<dbReference type="AlphaFoldDB" id="A0A428KCN5"/>
<dbReference type="Proteomes" id="UP000270291">
    <property type="component" value="Unassembled WGS sequence"/>
</dbReference>
<keyword evidence="2" id="KW-1185">Reference proteome</keyword>
<reference evidence="1 2" key="1">
    <citation type="submission" date="2018-12" db="EMBL/GenBank/DDBJ databases">
        <authorList>
            <person name="Feng G."/>
            <person name="Zhu H."/>
        </authorList>
    </citation>
    <scope>NUCLEOTIDE SEQUENCE [LARGE SCALE GENOMIC DNA]</scope>
    <source>
        <strain evidence="1 2">LMG 26000</strain>
    </source>
</reference>
<dbReference type="EMBL" id="RWIU01000002">
    <property type="protein sequence ID" value="RSK44185.1"/>
    <property type="molecule type" value="Genomic_DNA"/>
</dbReference>
<protein>
    <submittedName>
        <fullName evidence="1">DUF2867 domain-containing protein</fullName>
    </submittedName>
</protein>
<evidence type="ECO:0000313" key="1">
    <source>
        <dbReference type="EMBL" id="RSK44185.1"/>
    </source>
</evidence>
<organism evidence="1 2">
    <name type="scientific">Hymenobacter perfusus</name>
    <dbReference type="NCBI Taxonomy" id="1236770"/>
    <lineage>
        <taxon>Bacteria</taxon>
        <taxon>Pseudomonadati</taxon>
        <taxon>Bacteroidota</taxon>
        <taxon>Cytophagia</taxon>
        <taxon>Cytophagales</taxon>
        <taxon>Hymenobacteraceae</taxon>
        <taxon>Hymenobacter</taxon>
    </lineage>
</organism>
<dbReference type="InterPro" id="IPR021295">
    <property type="entry name" value="DUF2867"/>
</dbReference>
<proteinExistence type="predicted"/>
<comment type="caution">
    <text evidence="1">The sequence shown here is derived from an EMBL/GenBank/DDBJ whole genome shotgun (WGS) entry which is preliminary data.</text>
</comment>
<name>A0A428KCN5_9BACT</name>
<sequence>MLHSTGSGRTRTARCNPLYSSMPMSYPASARLLAAALPAPHYHDTYRLPVATALPASEAARLLFGPDSAPCWVRCLLALRNTLASWVGLKSTLRPGPMPDQLEAGGQLGPFRIFAVQPTEVLLGLDDRHLNFRVAVLTAEPHTVDLTTAVHFHNWVGRVYFAGITPFHRAVVRALLRRAEPRFMAPYASHAVS</sequence>